<sequence>MQLRYTEALATCSHILLMAGANTPDWQAVVQQALATLRNVAGCVRIGLRLYPSFNQILPDYEVLIFDQAPHVPPFKNYPTKSEDVDPKLVQTTLSGEAIIGTPEAYFPPGSSQRIHYEQNNIRSFVILSVIIEGQWRGHMVAAEQYERTWSEATVRLLRTGLEMIGAFIHQWEIASMLRGREAQLRALGDNLPNGFIYQLRRDSNWRPTFTYLSSGITQILGITPEEGLNDADALYSRLVPEDRKRVEASERQSAHHLHDVAEVVSHLGPDGQRRWLYLCDRPRTLADGSIIWDGLALDITERQLAAEELTRARDAAEAAARARATFLATMSHEIRTPLNAVIGMAALLQDTALNEEQRALADTISTGGQALLALINDILDFSRMESGHVTLEQSPFNLHNCLASAVELVAHGARQKGLVIGYSFDPELPQKVRGDEVRLRQILLNLLGNAIKFTSQGEVHLRASAEPAGDQAALISISVSDTGIGMNLEQQGRIFDAFVQAETKTAIKYGGTGLGLAISRQLATLMDGSIHVNSAPGHGSTFTLRLTLPLDAACLTSAVSPADREAAMPLLEILVAEDNLVNQELMRRILGRMGHRVTVVSDGKAAITAVCQISYDVLIMDLQMPEVDGITATRQIRALGQSIQQPYIIALTSSVATSQQAEVMEAGMDAFLTKPIQRSELALALSAATRRTKTQT</sequence>
<dbReference type="Gene3D" id="3.30.450.20">
    <property type="entry name" value="PAS domain"/>
    <property type="match status" value="1"/>
</dbReference>
<dbReference type="Gene3D" id="3.40.50.2300">
    <property type="match status" value="1"/>
</dbReference>
<dbReference type="SMART" id="SM00387">
    <property type="entry name" value="HATPase_c"/>
    <property type="match status" value="1"/>
</dbReference>
<keyword evidence="12" id="KW-0902">Two-component regulatory system</keyword>
<evidence type="ECO:0000256" key="5">
    <source>
        <dbReference type="ARBA" id="ARBA00022553"/>
    </source>
</evidence>
<keyword evidence="8" id="KW-0547">Nucleotide-binding</keyword>
<proteinExistence type="inferred from homology"/>
<dbReference type="GO" id="GO:0005524">
    <property type="term" value="F:ATP binding"/>
    <property type="evidence" value="ECO:0007669"/>
    <property type="project" value="UniProtKB-KW"/>
</dbReference>
<dbReference type="FunFam" id="3.30.565.10:FF:000010">
    <property type="entry name" value="Sensor histidine kinase RcsC"/>
    <property type="match status" value="1"/>
</dbReference>
<feature type="domain" description="PAS" evidence="18">
    <location>
        <begin position="210"/>
        <end position="258"/>
    </location>
</feature>
<keyword evidence="20" id="KW-1185">Reference proteome</keyword>
<evidence type="ECO:0000256" key="2">
    <source>
        <dbReference type="ARBA" id="ARBA00004370"/>
    </source>
</evidence>
<dbReference type="Gene3D" id="3.30.450.40">
    <property type="match status" value="1"/>
</dbReference>
<dbReference type="InterPro" id="IPR003594">
    <property type="entry name" value="HATPase_dom"/>
</dbReference>
<dbReference type="InterPro" id="IPR029016">
    <property type="entry name" value="GAF-like_dom_sf"/>
</dbReference>
<dbReference type="Proteomes" id="UP000220527">
    <property type="component" value="Unassembled WGS sequence"/>
</dbReference>
<dbReference type="InterPro" id="IPR004358">
    <property type="entry name" value="Sig_transdc_His_kin-like_C"/>
</dbReference>
<evidence type="ECO:0000256" key="14">
    <source>
        <dbReference type="ARBA" id="ARBA00074306"/>
    </source>
</evidence>
<evidence type="ECO:0000256" key="13">
    <source>
        <dbReference type="ARBA" id="ARBA00023136"/>
    </source>
</evidence>
<reference evidence="20" key="1">
    <citation type="submission" date="2017-08" db="EMBL/GenBank/DDBJ databases">
        <authorList>
            <person name="Grouzdev D.S."/>
            <person name="Gaisin V.A."/>
            <person name="Rysina M.S."/>
            <person name="Gorlenko V.M."/>
        </authorList>
    </citation>
    <scope>NUCLEOTIDE SEQUENCE [LARGE SCALE GENOMIC DNA]</scope>
    <source>
        <strain evidence="20">Kir15-3F</strain>
    </source>
</reference>
<dbReference type="NCBIfam" id="TIGR00229">
    <property type="entry name" value="sensory_box"/>
    <property type="match status" value="1"/>
</dbReference>
<dbReference type="Pfam" id="PF02518">
    <property type="entry name" value="HATPase_c"/>
    <property type="match status" value="1"/>
</dbReference>
<dbReference type="InterPro" id="IPR000014">
    <property type="entry name" value="PAS"/>
</dbReference>
<name>A0A2A6RJT0_9CHLR</name>
<dbReference type="InterPro" id="IPR035965">
    <property type="entry name" value="PAS-like_dom_sf"/>
</dbReference>
<dbReference type="PROSITE" id="PS50109">
    <property type="entry name" value="HIS_KIN"/>
    <property type="match status" value="1"/>
</dbReference>
<dbReference type="FunFam" id="1.10.287.130:FF:000004">
    <property type="entry name" value="Ethylene receptor 1"/>
    <property type="match status" value="1"/>
</dbReference>
<dbReference type="SUPFAM" id="SSF55874">
    <property type="entry name" value="ATPase domain of HSP90 chaperone/DNA topoisomerase II/histidine kinase"/>
    <property type="match status" value="1"/>
</dbReference>
<feature type="domain" description="Response regulatory" evidence="17">
    <location>
        <begin position="573"/>
        <end position="690"/>
    </location>
</feature>
<keyword evidence="5 15" id="KW-0597">Phosphoprotein</keyword>
<dbReference type="OrthoDB" id="134768at2"/>
<dbReference type="SUPFAM" id="SSF55785">
    <property type="entry name" value="PYP-like sensor domain (PAS domain)"/>
    <property type="match status" value="1"/>
</dbReference>
<keyword evidence="10" id="KW-0067">ATP-binding</keyword>
<comment type="subcellular location">
    <subcellularLocation>
        <location evidence="2">Membrane</location>
    </subcellularLocation>
</comment>
<feature type="domain" description="Histidine kinase" evidence="16">
    <location>
        <begin position="330"/>
        <end position="551"/>
    </location>
</feature>
<dbReference type="PROSITE" id="PS50112">
    <property type="entry name" value="PAS"/>
    <property type="match status" value="1"/>
</dbReference>
<comment type="caution">
    <text evidence="19">The sequence shown here is derived from an EMBL/GenBank/DDBJ whole genome shotgun (WGS) entry which is preliminary data.</text>
</comment>
<dbReference type="GO" id="GO:0016020">
    <property type="term" value="C:membrane"/>
    <property type="evidence" value="ECO:0007669"/>
    <property type="project" value="UniProtKB-SubCell"/>
</dbReference>
<dbReference type="SMART" id="SM00448">
    <property type="entry name" value="REC"/>
    <property type="match status" value="1"/>
</dbReference>
<dbReference type="SUPFAM" id="SSF55781">
    <property type="entry name" value="GAF domain-like"/>
    <property type="match status" value="1"/>
</dbReference>
<keyword evidence="13" id="KW-0472">Membrane</keyword>
<evidence type="ECO:0000313" key="20">
    <source>
        <dbReference type="Proteomes" id="UP000220527"/>
    </source>
</evidence>
<keyword evidence="7" id="KW-0812">Transmembrane</keyword>
<dbReference type="InterPro" id="IPR001789">
    <property type="entry name" value="Sig_transdc_resp-reg_receiver"/>
</dbReference>
<dbReference type="Gene3D" id="1.10.287.130">
    <property type="match status" value="1"/>
</dbReference>
<dbReference type="GO" id="GO:0000155">
    <property type="term" value="F:phosphorelay sensor kinase activity"/>
    <property type="evidence" value="ECO:0007669"/>
    <property type="project" value="InterPro"/>
</dbReference>
<accession>A0A2A6RJT0</accession>
<dbReference type="CDD" id="cd00082">
    <property type="entry name" value="HisKA"/>
    <property type="match status" value="1"/>
</dbReference>
<dbReference type="EMBL" id="NQWI01000037">
    <property type="protein sequence ID" value="PDW03203.1"/>
    <property type="molecule type" value="Genomic_DNA"/>
</dbReference>
<evidence type="ECO:0000256" key="15">
    <source>
        <dbReference type="PROSITE-ProRule" id="PRU00169"/>
    </source>
</evidence>
<dbReference type="RefSeq" id="WP_097643983.1">
    <property type="nucleotide sequence ID" value="NZ_NQWI01000037.1"/>
</dbReference>
<dbReference type="SUPFAM" id="SSF47384">
    <property type="entry name" value="Homodimeric domain of signal transducing histidine kinase"/>
    <property type="match status" value="1"/>
</dbReference>
<evidence type="ECO:0000256" key="3">
    <source>
        <dbReference type="ARBA" id="ARBA00006402"/>
    </source>
</evidence>
<dbReference type="SUPFAM" id="SSF52172">
    <property type="entry name" value="CheY-like"/>
    <property type="match status" value="1"/>
</dbReference>
<evidence type="ECO:0000256" key="10">
    <source>
        <dbReference type="ARBA" id="ARBA00022840"/>
    </source>
</evidence>
<evidence type="ECO:0000313" key="19">
    <source>
        <dbReference type="EMBL" id="PDW03203.1"/>
    </source>
</evidence>
<evidence type="ECO:0000256" key="4">
    <source>
        <dbReference type="ARBA" id="ARBA00012438"/>
    </source>
</evidence>
<protein>
    <recommendedName>
        <fullName evidence="14">Circadian input-output histidine kinase CikA</fullName>
        <ecNumber evidence="4">2.7.13.3</ecNumber>
    </recommendedName>
</protein>
<dbReference type="PROSITE" id="PS50110">
    <property type="entry name" value="RESPONSE_REGULATORY"/>
    <property type="match status" value="1"/>
</dbReference>
<evidence type="ECO:0000256" key="8">
    <source>
        <dbReference type="ARBA" id="ARBA00022741"/>
    </source>
</evidence>
<evidence type="ECO:0000256" key="1">
    <source>
        <dbReference type="ARBA" id="ARBA00000085"/>
    </source>
</evidence>
<dbReference type="PANTHER" id="PTHR45339:SF1">
    <property type="entry name" value="HYBRID SIGNAL TRANSDUCTION HISTIDINE KINASE J"/>
    <property type="match status" value="1"/>
</dbReference>
<gene>
    <name evidence="19" type="ORF">CJ255_10105</name>
</gene>
<dbReference type="InterPro" id="IPR011006">
    <property type="entry name" value="CheY-like_superfamily"/>
</dbReference>
<dbReference type="CDD" id="cd16922">
    <property type="entry name" value="HATPase_EvgS-ArcB-TorS-like"/>
    <property type="match status" value="1"/>
</dbReference>
<comment type="catalytic activity">
    <reaction evidence="1">
        <text>ATP + protein L-histidine = ADP + protein N-phospho-L-histidine.</text>
        <dbReference type="EC" id="2.7.13.3"/>
    </reaction>
</comment>
<keyword evidence="11" id="KW-1133">Transmembrane helix</keyword>
<dbReference type="SMART" id="SM00065">
    <property type="entry name" value="GAF"/>
    <property type="match status" value="1"/>
</dbReference>
<dbReference type="SMART" id="SM00388">
    <property type="entry name" value="HisKA"/>
    <property type="match status" value="1"/>
</dbReference>
<dbReference type="Gene3D" id="3.30.565.10">
    <property type="entry name" value="Histidine kinase-like ATPase, C-terminal domain"/>
    <property type="match status" value="1"/>
</dbReference>
<dbReference type="Pfam" id="PF00072">
    <property type="entry name" value="Response_reg"/>
    <property type="match status" value="1"/>
</dbReference>
<dbReference type="InterPro" id="IPR003661">
    <property type="entry name" value="HisK_dim/P_dom"/>
</dbReference>
<dbReference type="CDD" id="cd00130">
    <property type="entry name" value="PAS"/>
    <property type="match status" value="1"/>
</dbReference>
<dbReference type="AlphaFoldDB" id="A0A2A6RJT0"/>
<evidence type="ECO:0000259" key="16">
    <source>
        <dbReference type="PROSITE" id="PS50109"/>
    </source>
</evidence>
<evidence type="ECO:0000259" key="18">
    <source>
        <dbReference type="PROSITE" id="PS50112"/>
    </source>
</evidence>
<evidence type="ECO:0000256" key="7">
    <source>
        <dbReference type="ARBA" id="ARBA00022692"/>
    </source>
</evidence>
<dbReference type="InterPro" id="IPR036890">
    <property type="entry name" value="HATPase_C_sf"/>
</dbReference>
<keyword evidence="9" id="KW-0418">Kinase</keyword>
<dbReference type="Pfam" id="PF00512">
    <property type="entry name" value="HisKA"/>
    <property type="match status" value="1"/>
</dbReference>
<keyword evidence="6" id="KW-0808">Transferase</keyword>
<evidence type="ECO:0000256" key="9">
    <source>
        <dbReference type="ARBA" id="ARBA00022777"/>
    </source>
</evidence>
<dbReference type="InterPro" id="IPR003018">
    <property type="entry name" value="GAF"/>
</dbReference>
<evidence type="ECO:0000259" key="17">
    <source>
        <dbReference type="PROSITE" id="PS50110"/>
    </source>
</evidence>
<organism evidence="19 20">
    <name type="scientific">Candidatus Viridilinea mediisalina</name>
    <dbReference type="NCBI Taxonomy" id="2024553"/>
    <lineage>
        <taxon>Bacteria</taxon>
        <taxon>Bacillati</taxon>
        <taxon>Chloroflexota</taxon>
        <taxon>Chloroflexia</taxon>
        <taxon>Chloroflexales</taxon>
        <taxon>Chloroflexineae</taxon>
        <taxon>Oscillochloridaceae</taxon>
        <taxon>Candidatus Viridilinea</taxon>
    </lineage>
</organism>
<dbReference type="PRINTS" id="PR00344">
    <property type="entry name" value="BCTRLSENSOR"/>
</dbReference>
<dbReference type="EC" id="2.7.13.3" evidence="4"/>
<dbReference type="CDD" id="cd17546">
    <property type="entry name" value="REC_hyHK_CKI1_RcsC-like"/>
    <property type="match status" value="1"/>
</dbReference>
<dbReference type="InterPro" id="IPR036097">
    <property type="entry name" value="HisK_dim/P_sf"/>
</dbReference>
<comment type="similarity">
    <text evidence="3">In the N-terminal section; belongs to the phytochrome family.</text>
</comment>
<evidence type="ECO:0000256" key="11">
    <source>
        <dbReference type="ARBA" id="ARBA00022989"/>
    </source>
</evidence>
<feature type="modified residue" description="4-aspartylphosphate" evidence="15">
    <location>
        <position position="622"/>
    </location>
</feature>
<dbReference type="InterPro" id="IPR005467">
    <property type="entry name" value="His_kinase_dom"/>
</dbReference>
<evidence type="ECO:0000256" key="6">
    <source>
        <dbReference type="ARBA" id="ARBA00022679"/>
    </source>
</evidence>
<evidence type="ECO:0000256" key="12">
    <source>
        <dbReference type="ARBA" id="ARBA00023012"/>
    </source>
</evidence>
<dbReference type="PANTHER" id="PTHR45339">
    <property type="entry name" value="HYBRID SIGNAL TRANSDUCTION HISTIDINE KINASE J"/>
    <property type="match status" value="1"/>
</dbReference>